<dbReference type="Gene3D" id="1.10.443.10">
    <property type="entry name" value="Intergrase catalytic core"/>
    <property type="match status" value="1"/>
</dbReference>
<dbReference type="AlphaFoldDB" id="A0A346PDA8"/>
<dbReference type="InterPro" id="IPR010998">
    <property type="entry name" value="Integrase_recombinase_N"/>
</dbReference>
<dbReference type="SUPFAM" id="SSF56349">
    <property type="entry name" value="DNA breaking-rejoining enzymes"/>
    <property type="match status" value="1"/>
</dbReference>
<protein>
    <submittedName>
        <fullName evidence="4">XerD/XerC family integrase</fullName>
    </submittedName>
</protein>
<sequence length="371" mass="43381">MISMTDLDEITLVTGPSEATLNERQLVDYRSQRRDCLRWLLHFGKDPDHAEGYAFETVRARASRMDMFYRWVWETEDRYVSTPDHRHADAYLKDLAYRNTSNADKSNHQKAVQMLFKWRTHEHGIAEWTPSITFSASNSAAQPKDFFTREERGLLRDAALEYGSIPGYGDLSPSGRDRWRAYLAQRFEKPKSAVTSEDWERANGWKIPSLVATSLDTGLRPIEVARARTYWVDVDNQVLRIPKDESSKNRDNWVVSLHSRTADILHRWINERDSYLDYDETDTLWLTREGNTYRSSSLKYLLQQLCEIADIDTTNRTISWYTIRHSVGTYMTREEGLAAAQMQLRHQCEQTTMKYDQAPVEDRRDALDRMG</sequence>
<proteinExistence type="predicted"/>
<dbReference type="Gene3D" id="1.10.150.130">
    <property type="match status" value="1"/>
</dbReference>
<dbReference type="CDD" id="cd00397">
    <property type="entry name" value="DNA_BRE_C"/>
    <property type="match status" value="1"/>
</dbReference>
<evidence type="ECO:0000313" key="5">
    <source>
        <dbReference type="Proteomes" id="UP000258707"/>
    </source>
</evidence>
<name>A0A346PDA8_9EURY</name>
<keyword evidence="1" id="KW-0238">DNA-binding</keyword>
<evidence type="ECO:0000256" key="1">
    <source>
        <dbReference type="ARBA" id="ARBA00023125"/>
    </source>
</evidence>
<keyword evidence="2" id="KW-0233">DNA recombination</keyword>
<evidence type="ECO:0000313" key="4">
    <source>
        <dbReference type="EMBL" id="AXR77503.1"/>
    </source>
</evidence>
<dbReference type="GO" id="GO:0015074">
    <property type="term" value="P:DNA integration"/>
    <property type="evidence" value="ECO:0007669"/>
    <property type="project" value="InterPro"/>
</dbReference>
<dbReference type="InterPro" id="IPR011010">
    <property type="entry name" value="DNA_brk_join_enz"/>
</dbReference>
<dbReference type="EMBL" id="CP024047">
    <property type="protein sequence ID" value="AXR77503.1"/>
    <property type="molecule type" value="Genomic_DNA"/>
</dbReference>
<evidence type="ECO:0000256" key="2">
    <source>
        <dbReference type="ARBA" id="ARBA00023172"/>
    </source>
</evidence>
<dbReference type="GO" id="GO:0003677">
    <property type="term" value="F:DNA binding"/>
    <property type="evidence" value="ECO:0007669"/>
    <property type="project" value="UniProtKB-KW"/>
</dbReference>
<organism evidence="4 5">
    <name type="scientific">Natrarchaeobaculum sulfurireducens</name>
    <dbReference type="NCBI Taxonomy" id="2044521"/>
    <lineage>
        <taxon>Archaea</taxon>
        <taxon>Methanobacteriati</taxon>
        <taxon>Methanobacteriota</taxon>
        <taxon>Stenosarchaea group</taxon>
        <taxon>Halobacteria</taxon>
        <taxon>Halobacteriales</taxon>
        <taxon>Natrialbaceae</taxon>
        <taxon>Natrarchaeobaculum</taxon>
    </lineage>
</organism>
<dbReference type="Proteomes" id="UP000258707">
    <property type="component" value="Chromosome"/>
</dbReference>
<reference evidence="5" key="1">
    <citation type="submission" date="2017-10" db="EMBL/GenBank/DDBJ databases">
        <title>Phenotypic and genomic properties of facultatively anaerobic sulfur-reducing natronoarchaea from hypersaline soda lakes.</title>
        <authorList>
            <person name="Sorokin D.Y."/>
            <person name="Kublanov I.V."/>
            <person name="Roman P."/>
            <person name="Sinninghe Damste J.S."/>
            <person name="Golyshin P.N."/>
            <person name="Rojo D."/>
            <person name="Ciordia S."/>
            <person name="Mena Md.C."/>
            <person name="Ferrer M."/>
            <person name="Messina E."/>
            <person name="Smedile F."/>
            <person name="La Spada G."/>
            <person name="La Cono V."/>
            <person name="Yakimov M.M."/>
        </authorList>
    </citation>
    <scope>NUCLEOTIDE SEQUENCE [LARGE SCALE GENOMIC DNA]</scope>
    <source>
        <strain evidence="5">AArc1</strain>
    </source>
</reference>
<dbReference type="InterPro" id="IPR002104">
    <property type="entry name" value="Integrase_catalytic"/>
</dbReference>
<dbReference type="Pfam" id="PF00589">
    <property type="entry name" value="Phage_integrase"/>
    <property type="match status" value="1"/>
</dbReference>
<dbReference type="PROSITE" id="PS51898">
    <property type="entry name" value="TYR_RECOMBINASE"/>
    <property type="match status" value="1"/>
</dbReference>
<dbReference type="GO" id="GO:0006310">
    <property type="term" value="P:DNA recombination"/>
    <property type="evidence" value="ECO:0007669"/>
    <property type="project" value="UniProtKB-KW"/>
</dbReference>
<feature type="domain" description="Tyr recombinase" evidence="3">
    <location>
        <begin position="189"/>
        <end position="368"/>
    </location>
</feature>
<dbReference type="InterPro" id="IPR013762">
    <property type="entry name" value="Integrase-like_cat_sf"/>
</dbReference>
<evidence type="ECO:0000259" key="3">
    <source>
        <dbReference type="PROSITE" id="PS51898"/>
    </source>
</evidence>
<dbReference type="KEGG" id="nan:AArc1_1162"/>
<accession>A0A346PDA8</accession>
<gene>
    <name evidence="4" type="ORF">AArc1_1162</name>
</gene>